<accession>A0A194AKH0</accession>
<gene>
    <name evidence="1" type="ORF">DPF_1930</name>
</gene>
<dbReference type="OrthoDB" id="9804721at2"/>
<dbReference type="AlphaFoldDB" id="A0A194AKH0"/>
<dbReference type="RefSeq" id="WP_069859477.1">
    <property type="nucleotide sequence ID" value="NZ_BDFE01000017.1"/>
</dbReference>
<proteinExistence type="predicted"/>
<organism evidence="1 2">
    <name type="scientific">Desulfoplanes formicivorans</name>
    <dbReference type="NCBI Taxonomy" id="1592317"/>
    <lineage>
        <taxon>Bacteria</taxon>
        <taxon>Pseudomonadati</taxon>
        <taxon>Thermodesulfobacteriota</taxon>
        <taxon>Desulfovibrionia</taxon>
        <taxon>Desulfovibrionales</taxon>
        <taxon>Desulfoplanaceae</taxon>
        <taxon>Desulfoplanes</taxon>
    </lineage>
</organism>
<keyword evidence="2" id="KW-1185">Reference proteome</keyword>
<evidence type="ECO:0000313" key="1">
    <source>
        <dbReference type="EMBL" id="GAU09209.1"/>
    </source>
</evidence>
<comment type="caution">
    <text evidence="1">The sequence shown here is derived from an EMBL/GenBank/DDBJ whole genome shotgun (WGS) entry which is preliminary data.</text>
</comment>
<name>A0A194AKH0_9BACT</name>
<reference evidence="2" key="1">
    <citation type="submission" date="2016-06" db="EMBL/GenBank/DDBJ databases">
        <title>Draft genome sequence of Desulfoplanes formicivorans strain Pf12B.</title>
        <authorList>
            <person name="Watanabe M."/>
            <person name="Kojima H."/>
            <person name="Fukui M."/>
        </authorList>
    </citation>
    <scope>NUCLEOTIDE SEQUENCE [LARGE SCALE GENOMIC DNA]</scope>
    <source>
        <strain evidence="2">Pf12B</strain>
    </source>
</reference>
<dbReference type="Proteomes" id="UP000095200">
    <property type="component" value="Unassembled WGS sequence"/>
</dbReference>
<evidence type="ECO:0000313" key="2">
    <source>
        <dbReference type="Proteomes" id="UP000095200"/>
    </source>
</evidence>
<dbReference type="EMBL" id="BDFE01000017">
    <property type="protein sequence ID" value="GAU09209.1"/>
    <property type="molecule type" value="Genomic_DNA"/>
</dbReference>
<dbReference type="STRING" id="1592317.DPF_1930"/>
<sequence>MAPRLLHIFRNTPMGRETFLQSLYFCRQMHLDIDIYIPRQKQFLMYFDHEAVQINLDDSYLFAPETAREHAESLVRPKEIGYRFLQPEEQTASTLPDIPSDYAFMCLPRSVSDRTSKIGLGHLGPKVRAILRAAHFPVLIPSAVLKKWNKVTVFFGGSANALNALRVGMAVNQVTGAPLTIYIQSEGRPLDAYRSIIEDARLLESLNHCQARWAFFSDTAFENNLYTVPHDALVIAGAYGHGMIKTVMFGSKMELLQSTLPNNLLIVGPGYTR</sequence>
<protein>
    <submittedName>
        <fullName evidence="1">Universal stress protein UspA</fullName>
    </submittedName>
</protein>